<protein>
    <submittedName>
        <fullName evidence="4">Phage shock protein C (PspC) family protein</fullName>
    </submittedName>
</protein>
<feature type="region of interest" description="Disordered" evidence="1">
    <location>
        <begin position="1"/>
        <end position="24"/>
    </location>
</feature>
<keyword evidence="2" id="KW-0472">Membrane</keyword>
<feature type="compositionally biased region" description="Low complexity" evidence="1">
    <location>
        <begin position="250"/>
        <end position="265"/>
    </location>
</feature>
<dbReference type="OrthoDB" id="7359894at2"/>
<evidence type="ECO:0000256" key="2">
    <source>
        <dbReference type="SAM" id="Phobius"/>
    </source>
</evidence>
<comment type="caution">
    <text evidence="4">The sequence shown here is derived from an EMBL/GenBank/DDBJ whole genome shotgun (WGS) entry which is preliminary data.</text>
</comment>
<name>A0A543FK90_9MICO</name>
<feature type="compositionally biased region" description="Pro residues" evidence="1">
    <location>
        <begin position="9"/>
        <end position="22"/>
    </location>
</feature>
<evidence type="ECO:0000256" key="1">
    <source>
        <dbReference type="SAM" id="MobiDB-lite"/>
    </source>
</evidence>
<feature type="transmembrane region" description="Helical" evidence="2">
    <location>
        <begin position="65"/>
        <end position="87"/>
    </location>
</feature>
<evidence type="ECO:0000313" key="4">
    <source>
        <dbReference type="EMBL" id="TQM34289.1"/>
    </source>
</evidence>
<proteinExistence type="predicted"/>
<keyword evidence="2" id="KW-1133">Transmembrane helix</keyword>
<organism evidence="4 5">
    <name type="scientific">Microbacterium kyungheense</name>
    <dbReference type="NCBI Taxonomy" id="1263636"/>
    <lineage>
        <taxon>Bacteria</taxon>
        <taxon>Bacillati</taxon>
        <taxon>Actinomycetota</taxon>
        <taxon>Actinomycetes</taxon>
        <taxon>Micrococcales</taxon>
        <taxon>Microbacteriaceae</taxon>
        <taxon>Microbacterium</taxon>
    </lineage>
</organism>
<evidence type="ECO:0000313" key="5">
    <source>
        <dbReference type="Proteomes" id="UP000320235"/>
    </source>
</evidence>
<dbReference type="Pfam" id="PF04024">
    <property type="entry name" value="PspC"/>
    <property type="match status" value="1"/>
</dbReference>
<feature type="transmembrane region" description="Helical" evidence="2">
    <location>
        <begin position="107"/>
        <end position="123"/>
    </location>
</feature>
<dbReference type="RefSeq" id="WP_141892766.1">
    <property type="nucleotide sequence ID" value="NZ_BAABLH010000001.1"/>
</dbReference>
<keyword evidence="5" id="KW-1185">Reference proteome</keyword>
<feature type="transmembrane region" description="Helical" evidence="2">
    <location>
        <begin position="332"/>
        <end position="356"/>
    </location>
</feature>
<gene>
    <name evidence="4" type="ORF">FB391_0576</name>
</gene>
<sequence length="550" mass="57303">MTDTTSAPPTDPGPPPPAPPGTPTGSDRFFSWVQGLGIVRGDAWLGGVCGGIAARLRIDPLIVRGIFVVVALLGFPALLVYAIGWALLPDTDGRIHFRELMHGRYDAAMTGVFILAVVGFVPVVPWLRNVLLWPLWALTGFAPWAWNDGWSIWDTASPSGGIGVILVLAVIGTATYFIVRSARSDRPSRADAQTASAQPAPTVASDSPDDATAPLAASASTVDSAGRAPAESTTGAADAVPPTAPPAPSAPGAGASPYGEAPAPYGDDEQVADWRARQEAWRVQNDAWRRSQHDAARTARDQARRERHAHGAAFALEAEERRRVRRATRPRTSFVFVLTALGAAIVLGAVSVLASLRDAATAPFAGAIGIFTAALVTALAMVVAGAIRRRSGFLTAVTIVLLVVGCSVAVASGPDRFAVGGTYLGTSTDEQRLVQPFGAVSISVSSLSDSEDVTAGDIVVTKGVGGWTQIEVYPGAALDLDATLGDGEVTYTTLPWRGGDLIESGTIRPDSDGSVSWQVSSPNTGTDAITTQHVTLDQTAGSVQITIYEK</sequence>
<dbReference type="PANTHER" id="PTHR48125">
    <property type="entry name" value="LP07818P1"/>
    <property type="match status" value="1"/>
</dbReference>
<feature type="transmembrane region" description="Helical" evidence="2">
    <location>
        <begin position="130"/>
        <end position="146"/>
    </location>
</feature>
<evidence type="ECO:0000259" key="3">
    <source>
        <dbReference type="Pfam" id="PF04024"/>
    </source>
</evidence>
<feature type="region of interest" description="Disordered" evidence="1">
    <location>
        <begin position="188"/>
        <end position="267"/>
    </location>
</feature>
<dbReference type="PANTHER" id="PTHR48125:SF10">
    <property type="entry name" value="OS12G0136300 PROTEIN"/>
    <property type="match status" value="1"/>
</dbReference>
<accession>A0A543FK90</accession>
<dbReference type="InterPro" id="IPR007168">
    <property type="entry name" value="Phageshock_PspC_N"/>
</dbReference>
<keyword evidence="2" id="KW-0812">Transmembrane</keyword>
<dbReference type="AlphaFoldDB" id="A0A543FK90"/>
<feature type="transmembrane region" description="Helical" evidence="2">
    <location>
        <begin position="393"/>
        <end position="412"/>
    </location>
</feature>
<dbReference type="Proteomes" id="UP000320235">
    <property type="component" value="Unassembled WGS sequence"/>
</dbReference>
<feature type="transmembrane region" description="Helical" evidence="2">
    <location>
        <begin position="158"/>
        <end position="179"/>
    </location>
</feature>
<dbReference type="EMBL" id="VFPE01000001">
    <property type="protein sequence ID" value="TQM34289.1"/>
    <property type="molecule type" value="Genomic_DNA"/>
</dbReference>
<reference evidence="4 5" key="1">
    <citation type="submission" date="2019-06" db="EMBL/GenBank/DDBJ databases">
        <title>Sequencing the genomes of 1000 actinobacteria strains.</title>
        <authorList>
            <person name="Klenk H.-P."/>
        </authorList>
    </citation>
    <scope>NUCLEOTIDE SEQUENCE [LARGE SCALE GENOMIC DNA]</scope>
    <source>
        <strain evidence="4 5">DSM 105492</strain>
    </source>
</reference>
<feature type="transmembrane region" description="Helical" evidence="2">
    <location>
        <begin position="362"/>
        <end position="386"/>
    </location>
</feature>
<feature type="domain" description="Phage shock protein PspC N-terminal" evidence="3">
    <location>
        <begin position="41"/>
        <end position="90"/>
    </location>
</feature>